<feature type="transmembrane region" description="Helical" evidence="1">
    <location>
        <begin position="104"/>
        <end position="123"/>
    </location>
</feature>
<dbReference type="EMBL" id="DS113556">
    <property type="protein sequence ID" value="EAY01808.1"/>
    <property type="molecule type" value="Genomic_DNA"/>
</dbReference>
<keyword evidence="1" id="KW-0472">Membrane</keyword>
<evidence type="ECO:0000313" key="2">
    <source>
        <dbReference type="EMBL" id="EAY01808.1"/>
    </source>
</evidence>
<reference evidence="2" key="1">
    <citation type="submission" date="2006-10" db="EMBL/GenBank/DDBJ databases">
        <authorList>
            <person name="Amadeo P."/>
            <person name="Zhao Q."/>
            <person name="Wortman J."/>
            <person name="Fraser-Liggett C."/>
            <person name="Carlton J."/>
        </authorList>
    </citation>
    <scope>NUCLEOTIDE SEQUENCE</scope>
    <source>
        <strain evidence="2">G3</strain>
    </source>
</reference>
<gene>
    <name evidence="2" type="ORF">TVAG_273190</name>
</gene>
<name>A2EZU5_TRIV3</name>
<feature type="transmembrane region" description="Helical" evidence="1">
    <location>
        <begin position="446"/>
        <end position="470"/>
    </location>
</feature>
<keyword evidence="3" id="KW-1185">Reference proteome</keyword>
<dbReference type="KEGG" id="tva:4759636"/>
<dbReference type="VEuPathDB" id="TrichDB:TVAG_273190"/>
<organism evidence="2 3">
    <name type="scientific">Trichomonas vaginalis (strain ATCC PRA-98 / G3)</name>
    <dbReference type="NCBI Taxonomy" id="412133"/>
    <lineage>
        <taxon>Eukaryota</taxon>
        <taxon>Metamonada</taxon>
        <taxon>Parabasalia</taxon>
        <taxon>Trichomonadida</taxon>
        <taxon>Trichomonadidae</taxon>
        <taxon>Trichomonas</taxon>
    </lineage>
</organism>
<feature type="transmembrane region" description="Helical" evidence="1">
    <location>
        <begin position="251"/>
        <end position="272"/>
    </location>
</feature>
<dbReference type="VEuPathDB" id="TrichDB:TVAGG3_0197380"/>
<proteinExistence type="predicted"/>
<feature type="transmembrane region" description="Helical" evidence="1">
    <location>
        <begin position="519"/>
        <end position="542"/>
    </location>
</feature>
<sequence>MIALGDPSKSVTYHRLSQLANENPEMIDDPLLRYSFYNYPISVKRYNEEKGSTSSSSSSSSHSFFNWSYSKLRFHINENVIYRDEKSDNSPMAMFVQKYTDIKTYSLIISILLMLVWFLCFCYESYQSKCRFLVHFDHVKDSIHHMIKSIYLFSSYKMINNLNLTFKDCQKNVNFVYDFINGYNIQTNEDYYYVVNVLGYTSDMLSDYNCTFFANLDQKAKAKEIKKFYEAAFTEIKILLKDSPMSTFKKYFKLLSVFSTLYAFLSIFYLYLNVSYTFMWLPKKAIDFLSSRERLALLLLKKSLESWDLFKIYFPNENLKNEAEVIKKIDKPVVKQKSHHLNLTDSKLFVSFIGNYEQIDSSTFALMKPSYEEEIEKHTDNYLNEIDTMKGRRCSDSLDFERTDLNLNRRKSLNNIFTFNSKVDLVAKTIEETELNSLKVYYRFLIIYYAPWLAMLFIFFISRLTIFFVIDQTETYFNHILELLGQLTSQFKTPSNPSFYIRELEDLLSSDDLVSVNTLALNSTIIVGLILLIIALYMIYFLEYSVKLGYDSLFHFPVSYLEDLMKEKDQKPELKYSDKVIEIVCDKESKIITNITMNCEDLLFTNPLDIIGKKYDNLFTKDDENNIRIFRLNQKKKKKFLESEYDLKFTKKIALFDTENVVLKKNFIQNMSKFFQLNIAKEICEHGIFKYQIKNSYLAFIRFDSSESNISTEYLFKCVHDMIQFYSTVNLIRINGSHIIFLCRGNDLLIPSFLARDLISCMKKNKKLSGLIISSVLIEKIDFRGEISSEYELHIKIDNHKFERLMKSSFCVEDNHVFLTDKCICLNNCDENQINNYILNTGVSGKIICFDDIDNILSSIY</sequence>
<accession>A2EZU5</accession>
<protein>
    <submittedName>
        <fullName evidence="2">Uncharacterized protein</fullName>
    </submittedName>
</protein>
<dbReference type="InParanoid" id="A2EZU5"/>
<dbReference type="Proteomes" id="UP000001542">
    <property type="component" value="Unassembled WGS sequence"/>
</dbReference>
<evidence type="ECO:0000256" key="1">
    <source>
        <dbReference type="SAM" id="Phobius"/>
    </source>
</evidence>
<dbReference type="AlphaFoldDB" id="A2EZU5"/>
<dbReference type="RefSeq" id="XP_001314355.1">
    <property type="nucleotide sequence ID" value="XM_001314336.1"/>
</dbReference>
<evidence type="ECO:0000313" key="3">
    <source>
        <dbReference type="Proteomes" id="UP000001542"/>
    </source>
</evidence>
<keyword evidence="1" id="KW-1133">Transmembrane helix</keyword>
<keyword evidence="1" id="KW-0812">Transmembrane</keyword>
<reference evidence="2" key="2">
    <citation type="journal article" date="2007" name="Science">
        <title>Draft genome sequence of the sexually transmitted pathogen Trichomonas vaginalis.</title>
        <authorList>
            <person name="Carlton J.M."/>
            <person name="Hirt R.P."/>
            <person name="Silva J.C."/>
            <person name="Delcher A.L."/>
            <person name="Schatz M."/>
            <person name="Zhao Q."/>
            <person name="Wortman J.R."/>
            <person name="Bidwell S.L."/>
            <person name="Alsmark U.C.M."/>
            <person name="Besteiro S."/>
            <person name="Sicheritz-Ponten T."/>
            <person name="Noel C.J."/>
            <person name="Dacks J.B."/>
            <person name="Foster P.G."/>
            <person name="Simillion C."/>
            <person name="Van de Peer Y."/>
            <person name="Miranda-Saavedra D."/>
            <person name="Barton G.J."/>
            <person name="Westrop G.D."/>
            <person name="Mueller S."/>
            <person name="Dessi D."/>
            <person name="Fiori P.L."/>
            <person name="Ren Q."/>
            <person name="Paulsen I."/>
            <person name="Zhang H."/>
            <person name="Bastida-Corcuera F.D."/>
            <person name="Simoes-Barbosa A."/>
            <person name="Brown M.T."/>
            <person name="Hayes R.D."/>
            <person name="Mukherjee M."/>
            <person name="Okumura C.Y."/>
            <person name="Schneider R."/>
            <person name="Smith A.J."/>
            <person name="Vanacova S."/>
            <person name="Villalvazo M."/>
            <person name="Haas B.J."/>
            <person name="Pertea M."/>
            <person name="Feldblyum T.V."/>
            <person name="Utterback T.R."/>
            <person name="Shu C.L."/>
            <person name="Osoegawa K."/>
            <person name="de Jong P.J."/>
            <person name="Hrdy I."/>
            <person name="Horvathova L."/>
            <person name="Zubacova Z."/>
            <person name="Dolezal P."/>
            <person name="Malik S.B."/>
            <person name="Logsdon J.M. Jr."/>
            <person name="Henze K."/>
            <person name="Gupta A."/>
            <person name="Wang C.C."/>
            <person name="Dunne R.L."/>
            <person name="Upcroft J.A."/>
            <person name="Upcroft P."/>
            <person name="White O."/>
            <person name="Salzberg S.L."/>
            <person name="Tang P."/>
            <person name="Chiu C.-H."/>
            <person name="Lee Y.-S."/>
            <person name="Embley T.M."/>
            <person name="Coombs G.H."/>
            <person name="Mottram J.C."/>
            <person name="Tachezy J."/>
            <person name="Fraser-Liggett C.M."/>
            <person name="Johnson P.J."/>
        </authorList>
    </citation>
    <scope>NUCLEOTIDE SEQUENCE [LARGE SCALE GENOMIC DNA]</scope>
    <source>
        <strain evidence="2">G3</strain>
    </source>
</reference>